<reference evidence="9 10" key="1">
    <citation type="submission" date="2016-03" db="EMBL/GenBank/DDBJ databases">
        <title>Genome sequence of Nesiotobacter sp. nov., a moderately halophilic alphaproteobacterium isolated from the Yellow Sea, China.</title>
        <authorList>
            <person name="Zhang G."/>
            <person name="Zhang R."/>
        </authorList>
    </citation>
    <scope>NUCLEOTIDE SEQUENCE [LARGE SCALE GENOMIC DNA]</scope>
    <source>
        <strain evidence="9 10">WB1-6</strain>
    </source>
</reference>
<dbReference type="InterPro" id="IPR035952">
    <property type="entry name" value="Rhomboid-like_sf"/>
</dbReference>
<dbReference type="PANTHER" id="PTHR43066:SF26">
    <property type="entry name" value="RHOMBOID PROTEASE GLPG"/>
    <property type="match status" value="1"/>
</dbReference>
<evidence type="ECO:0000256" key="6">
    <source>
        <dbReference type="ARBA" id="ARBA00023136"/>
    </source>
</evidence>
<organism evidence="9 10">
    <name type="scientific">Pseudovibrio exalbescens</name>
    <dbReference type="NCBI Taxonomy" id="197461"/>
    <lineage>
        <taxon>Bacteria</taxon>
        <taxon>Pseudomonadati</taxon>
        <taxon>Pseudomonadota</taxon>
        <taxon>Alphaproteobacteria</taxon>
        <taxon>Hyphomicrobiales</taxon>
        <taxon>Stappiaceae</taxon>
        <taxon>Pseudovibrio</taxon>
    </lineage>
</organism>
<keyword evidence="3" id="KW-0997">Cell inner membrane</keyword>
<feature type="transmembrane region" description="Helical" evidence="7">
    <location>
        <begin position="146"/>
        <end position="165"/>
    </location>
</feature>
<feature type="transmembrane region" description="Helical" evidence="7">
    <location>
        <begin position="226"/>
        <end position="245"/>
    </location>
</feature>
<dbReference type="Gene3D" id="1.20.1540.10">
    <property type="entry name" value="Rhomboid-like"/>
    <property type="match status" value="1"/>
</dbReference>
<dbReference type="SUPFAM" id="SSF144091">
    <property type="entry name" value="Rhomboid-like"/>
    <property type="match status" value="1"/>
</dbReference>
<gene>
    <name evidence="9" type="ORF">A3843_02405</name>
</gene>
<evidence type="ECO:0000256" key="7">
    <source>
        <dbReference type="SAM" id="Phobius"/>
    </source>
</evidence>
<dbReference type="GO" id="GO:0006508">
    <property type="term" value="P:proteolysis"/>
    <property type="evidence" value="ECO:0007669"/>
    <property type="project" value="UniProtKB-KW"/>
</dbReference>
<dbReference type="STRING" id="197461.A3843_02405"/>
<name>A0A1U7JKH3_9HYPH</name>
<dbReference type="AlphaFoldDB" id="A0A1U7JKH3"/>
<dbReference type="GO" id="GO:0004252">
    <property type="term" value="F:serine-type endopeptidase activity"/>
    <property type="evidence" value="ECO:0007669"/>
    <property type="project" value="InterPro"/>
</dbReference>
<evidence type="ECO:0000256" key="4">
    <source>
        <dbReference type="ARBA" id="ARBA00022692"/>
    </source>
</evidence>
<keyword evidence="2" id="KW-1003">Cell membrane</keyword>
<evidence type="ECO:0000256" key="1">
    <source>
        <dbReference type="ARBA" id="ARBA00004141"/>
    </source>
</evidence>
<feature type="transmembrane region" description="Helical" evidence="7">
    <location>
        <begin position="84"/>
        <end position="108"/>
    </location>
</feature>
<feature type="transmembrane region" description="Helical" evidence="7">
    <location>
        <begin position="120"/>
        <end position="140"/>
    </location>
</feature>
<dbReference type="InterPro" id="IPR022764">
    <property type="entry name" value="Peptidase_S54_rhomboid_dom"/>
</dbReference>
<keyword evidence="9" id="KW-0378">Hydrolase</keyword>
<dbReference type="Proteomes" id="UP000185783">
    <property type="component" value="Unassembled WGS sequence"/>
</dbReference>
<keyword evidence="9" id="KW-0645">Protease</keyword>
<accession>A0A1U7JKH3</accession>
<dbReference type="RefSeq" id="WP_051268765.1">
    <property type="nucleotide sequence ID" value="NZ_LVVZ01000005.1"/>
</dbReference>
<keyword evidence="6 7" id="KW-0472">Membrane</keyword>
<dbReference type="PANTHER" id="PTHR43066">
    <property type="entry name" value="RHOMBOID-RELATED PROTEIN"/>
    <property type="match status" value="1"/>
</dbReference>
<evidence type="ECO:0000313" key="10">
    <source>
        <dbReference type="Proteomes" id="UP000185783"/>
    </source>
</evidence>
<dbReference type="PROSITE" id="PS50244">
    <property type="entry name" value="S5A_REDUCTASE"/>
    <property type="match status" value="1"/>
</dbReference>
<protein>
    <submittedName>
        <fullName evidence="9">Rhomboid family intramembrane serine protease</fullName>
    </submittedName>
</protein>
<evidence type="ECO:0000256" key="2">
    <source>
        <dbReference type="ARBA" id="ARBA00022475"/>
    </source>
</evidence>
<sequence length="256" mass="27711">MDNPDLSQDGTEPPKAEPVFNLPNLIVILGAVLIGIHSVRSWVLPPETDLMTLFMFAFWPVRYLPEVAASGQWPGGFFSGIWSFASYAFLHGSFTHVLFNVLWMSIFGTALARRFGTSRFLLFSLLTAIAGAGAHLVSHWGDQVPVVGASAAISAHMAGAIRFVFDFGGPLGVVRAPDSIAYRLPARPFKEALSNPQVFGFIVAWFGINLLFGLWSTPLAGEGASIAWEAHVGGFIAGLLLFPVFDPVPRRPNILT</sequence>
<comment type="subcellular location">
    <subcellularLocation>
        <location evidence="1">Membrane</location>
        <topology evidence="1">Multi-pass membrane protein</topology>
    </subcellularLocation>
</comment>
<keyword evidence="5 7" id="KW-1133">Transmembrane helix</keyword>
<dbReference type="EMBL" id="LVVZ01000005">
    <property type="protein sequence ID" value="OKL45217.1"/>
    <property type="molecule type" value="Genomic_DNA"/>
</dbReference>
<dbReference type="GO" id="GO:0016020">
    <property type="term" value="C:membrane"/>
    <property type="evidence" value="ECO:0007669"/>
    <property type="project" value="UniProtKB-SubCell"/>
</dbReference>
<feature type="transmembrane region" description="Helical" evidence="7">
    <location>
        <begin position="198"/>
        <end position="220"/>
    </location>
</feature>
<keyword evidence="4 7" id="KW-0812">Transmembrane</keyword>
<dbReference type="Pfam" id="PF01694">
    <property type="entry name" value="Rhomboid"/>
    <property type="match status" value="1"/>
</dbReference>
<proteinExistence type="predicted"/>
<keyword evidence="10" id="KW-1185">Reference proteome</keyword>
<comment type="caution">
    <text evidence="9">The sequence shown here is derived from an EMBL/GenBank/DDBJ whole genome shotgun (WGS) entry which is preliminary data.</text>
</comment>
<feature type="domain" description="Peptidase S54 rhomboid" evidence="8">
    <location>
        <begin position="81"/>
        <end position="242"/>
    </location>
</feature>
<evidence type="ECO:0000256" key="5">
    <source>
        <dbReference type="ARBA" id="ARBA00022989"/>
    </source>
</evidence>
<feature type="transmembrane region" description="Helical" evidence="7">
    <location>
        <begin position="20"/>
        <end position="36"/>
    </location>
</feature>
<evidence type="ECO:0000256" key="3">
    <source>
        <dbReference type="ARBA" id="ARBA00022519"/>
    </source>
</evidence>
<evidence type="ECO:0000259" key="8">
    <source>
        <dbReference type="Pfam" id="PF01694"/>
    </source>
</evidence>
<evidence type="ECO:0000313" key="9">
    <source>
        <dbReference type="EMBL" id="OKL45217.1"/>
    </source>
</evidence>